<reference evidence="1 2" key="1">
    <citation type="submission" date="2019-10" db="EMBL/GenBank/DDBJ databases">
        <authorList>
            <person name="Karimi E."/>
        </authorList>
    </citation>
    <scope>NUCLEOTIDE SEQUENCE [LARGE SCALE GENOMIC DNA]</scope>
    <source>
        <strain evidence="1">Bacillus sp. 71</strain>
    </source>
</reference>
<organism evidence="1 2">
    <name type="scientific">Bacillus mycoides</name>
    <dbReference type="NCBI Taxonomy" id="1405"/>
    <lineage>
        <taxon>Bacteria</taxon>
        <taxon>Bacillati</taxon>
        <taxon>Bacillota</taxon>
        <taxon>Bacilli</taxon>
        <taxon>Bacillales</taxon>
        <taxon>Bacillaceae</taxon>
        <taxon>Bacillus</taxon>
        <taxon>Bacillus cereus group</taxon>
    </lineage>
</organism>
<accession>A0A653YEU1</accession>
<evidence type="ECO:0000313" key="1">
    <source>
        <dbReference type="EMBL" id="VXC40446.1"/>
    </source>
</evidence>
<dbReference type="EMBL" id="CABWMC010000023">
    <property type="protein sequence ID" value="VXC40446.1"/>
    <property type="molecule type" value="Genomic_DNA"/>
</dbReference>
<dbReference type="Proteomes" id="UP000437562">
    <property type="component" value="Unassembled WGS sequence"/>
</dbReference>
<gene>
    <name evidence="1" type="ORF">BACI71_30810</name>
</gene>
<proteinExistence type="predicted"/>
<dbReference type="AlphaFoldDB" id="A0A653YEU1"/>
<evidence type="ECO:0000313" key="2">
    <source>
        <dbReference type="Proteomes" id="UP000437562"/>
    </source>
</evidence>
<protein>
    <recommendedName>
        <fullName evidence="3">Alpha/beta hydrolase</fullName>
    </recommendedName>
</protein>
<evidence type="ECO:0008006" key="3">
    <source>
        <dbReference type="Google" id="ProtNLM"/>
    </source>
</evidence>
<name>A0A653YEU1_BACMY</name>
<sequence length="54" mass="6196">MPKEEATQLEDMWQELIRGQLNLSINSQYILAEHASHGIENDRPDAIIEAIHLL</sequence>